<dbReference type="EMBL" id="CAJEWN010000848">
    <property type="protein sequence ID" value="CAD2191008.1"/>
    <property type="molecule type" value="Genomic_DNA"/>
</dbReference>
<dbReference type="Proteomes" id="UP000580250">
    <property type="component" value="Unassembled WGS sequence"/>
</dbReference>
<comment type="caution">
    <text evidence="2">The sequence shown here is derived from an EMBL/GenBank/DDBJ whole genome shotgun (WGS) entry which is preliminary data.</text>
</comment>
<dbReference type="AlphaFoldDB" id="A0A6V7WVD1"/>
<sequence length="160" mass="18737">MALRRYGRVPFWACPENPSNKKVRILRPRFHKIQWNPDRVGLLSCYIFSIFRFKIFNIYFQFPTQMHFWRSLIKQSTRAAIIILPIKLSVDSGVWSTNAEKGASLYSRLKSDVIPGTIVYFEEMPSFSDAKLSLVKKWNGFVNCTFASANRAARMFERKE</sequence>
<evidence type="ECO:0000313" key="2">
    <source>
        <dbReference type="EMBL" id="CAD2191008.1"/>
    </source>
</evidence>
<keyword evidence="1" id="KW-0472">Membrane</keyword>
<accession>A0A6V7WVD1</accession>
<evidence type="ECO:0000256" key="1">
    <source>
        <dbReference type="RuleBase" id="RU363009"/>
    </source>
</evidence>
<dbReference type="InterPro" id="IPR026769">
    <property type="entry name" value="Mic13"/>
</dbReference>
<organism evidence="2 3">
    <name type="scientific">Meloidogyne enterolobii</name>
    <name type="common">Root-knot nematode worm</name>
    <name type="synonym">Meloidogyne mayaguensis</name>
    <dbReference type="NCBI Taxonomy" id="390850"/>
    <lineage>
        <taxon>Eukaryota</taxon>
        <taxon>Metazoa</taxon>
        <taxon>Ecdysozoa</taxon>
        <taxon>Nematoda</taxon>
        <taxon>Chromadorea</taxon>
        <taxon>Rhabditida</taxon>
        <taxon>Tylenchina</taxon>
        <taxon>Tylenchomorpha</taxon>
        <taxon>Tylenchoidea</taxon>
        <taxon>Meloidogynidae</taxon>
        <taxon>Meloidogyninae</taxon>
        <taxon>Meloidogyne</taxon>
    </lineage>
</organism>
<keyword evidence="1" id="KW-0999">Mitochondrion inner membrane</keyword>
<reference evidence="2 3" key="1">
    <citation type="submission" date="2020-08" db="EMBL/GenBank/DDBJ databases">
        <authorList>
            <person name="Koutsovoulos G."/>
            <person name="Danchin GJ E."/>
        </authorList>
    </citation>
    <scope>NUCLEOTIDE SEQUENCE [LARGE SCALE GENOMIC DNA]</scope>
</reference>
<comment type="subunit">
    <text evidence="1">Component of the mitochondrial contact site and cristae organizing system (MICOS) complex.</text>
</comment>
<dbReference type="Pfam" id="PF15884">
    <property type="entry name" value="QIL1"/>
    <property type="match status" value="1"/>
</dbReference>
<dbReference type="GO" id="GO:0061617">
    <property type="term" value="C:MICOS complex"/>
    <property type="evidence" value="ECO:0007669"/>
    <property type="project" value="UniProtKB-UniRule"/>
</dbReference>
<keyword evidence="1" id="KW-0496">Mitochondrion</keyword>
<keyword evidence="1" id="KW-1133">Transmembrane helix</keyword>
<comment type="function">
    <text evidence="1">Component of the MICOS complex, a large protein complex of the mitochondrial inner membrane that plays crucial roles in the maintenance of crista junctions, inner membrane architecture, and formation of contact sites to the outer membrane.</text>
</comment>
<dbReference type="OrthoDB" id="5948578at2759"/>
<gene>
    <name evidence="2" type="ORF">MENT_LOCUS43831</name>
</gene>
<comment type="subcellular location">
    <subcellularLocation>
        <location evidence="1">Mitochondrion inner membrane</location>
        <topology evidence="1">Single-pass membrane protein</topology>
    </subcellularLocation>
</comment>
<protein>
    <recommendedName>
        <fullName evidence="1">MICOS complex subunit MIC13</fullName>
    </recommendedName>
</protein>
<evidence type="ECO:0000313" key="3">
    <source>
        <dbReference type="Proteomes" id="UP000580250"/>
    </source>
</evidence>
<keyword evidence="1" id="KW-0812">Transmembrane</keyword>
<feature type="transmembrane region" description="Helical" evidence="1">
    <location>
        <begin position="40"/>
        <end position="60"/>
    </location>
</feature>
<comment type="similarity">
    <text evidence="1">Belongs to the MICOS complex subunit Mic13 family.</text>
</comment>
<proteinExistence type="inferred from homology"/>
<name>A0A6V7WVD1_MELEN</name>